<accession>A0ACC2CUJ7</accession>
<evidence type="ECO:0000313" key="2">
    <source>
        <dbReference type="Proteomes" id="UP001162992"/>
    </source>
</evidence>
<dbReference type="EMBL" id="CM055099">
    <property type="protein sequence ID" value="KAJ7545574.1"/>
    <property type="molecule type" value="Genomic_DNA"/>
</dbReference>
<gene>
    <name evidence="1" type="ORF">O6H91_08G001600</name>
</gene>
<comment type="caution">
    <text evidence="1">The sequence shown here is derived from an EMBL/GenBank/DDBJ whole genome shotgun (WGS) entry which is preliminary data.</text>
</comment>
<protein>
    <submittedName>
        <fullName evidence="1">Uncharacterized protein</fullName>
    </submittedName>
</protein>
<evidence type="ECO:0000313" key="1">
    <source>
        <dbReference type="EMBL" id="KAJ7545574.1"/>
    </source>
</evidence>
<name>A0ACC2CUJ7_DIPCM</name>
<reference evidence="2" key="1">
    <citation type="journal article" date="2024" name="Proc. Natl. Acad. Sci. U.S.A.">
        <title>Extraordinary preservation of gene collinearity over three hundred million years revealed in homosporous lycophytes.</title>
        <authorList>
            <person name="Li C."/>
            <person name="Wickell D."/>
            <person name="Kuo L.Y."/>
            <person name="Chen X."/>
            <person name="Nie B."/>
            <person name="Liao X."/>
            <person name="Peng D."/>
            <person name="Ji J."/>
            <person name="Jenkins J."/>
            <person name="Williams M."/>
            <person name="Shu S."/>
            <person name="Plott C."/>
            <person name="Barry K."/>
            <person name="Rajasekar S."/>
            <person name="Grimwood J."/>
            <person name="Han X."/>
            <person name="Sun S."/>
            <person name="Hou Z."/>
            <person name="He W."/>
            <person name="Dai G."/>
            <person name="Sun C."/>
            <person name="Schmutz J."/>
            <person name="Leebens-Mack J.H."/>
            <person name="Li F.W."/>
            <person name="Wang L."/>
        </authorList>
    </citation>
    <scope>NUCLEOTIDE SEQUENCE [LARGE SCALE GENOMIC DNA]</scope>
    <source>
        <strain evidence="2">cv. PW_Plant_1</strain>
    </source>
</reference>
<sequence length="101" mass="11625">MCSVSERATMALMYGSYLRLSSCKIRYLCKYVSVFWIYAVLVESILDWPKNSISQRQPLFVLLGCSQSQLKCGIKFLCNILYLISGMYNLRWSSINSIGCR</sequence>
<proteinExistence type="predicted"/>
<organism evidence="1 2">
    <name type="scientific">Diphasiastrum complanatum</name>
    <name type="common">Issler's clubmoss</name>
    <name type="synonym">Lycopodium complanatum</name>
    <dbReference type="NCBI Taxonomy" id="34168"/>
    <lineage>
        <taxon>Eukaryota</taxon>
        <taxon>Viridiplantae</taxon>
        <taxon>Streptophyta</taxon>
        <taxon>Embryophyta</taxon>
        <taxon>Tracheophyta</taxon>
        <taxon>Lycopodiopsida</taxon>
        <taxon>Lycopodiales</taxon>
        <taxon>Lycopodiaceae</taxon>
        <taxon>Lycopodioideae</taxon>
        <taxon>Diphasiastrum</taxon>
    </lineage>
</organism>
<keyword evidence="2" id="KW-1185">Reference proteome</keyword>
<dbReference type="Proteomes" id="UP001162992">
    <property type="component" value="Chromosome 8"/>
</dbReference>